<dbReference type="InterPro" id="IPR011614">
    <property type="entry name" value="Catalase_core"/>
</dbReference>
<evidence type="ECO:0000256" key="6">
    <source>
        <dbReference type="ARBA" id="ARBA00023004"/>
    </source>
</evidence>
<evidence type="ECO:0000256" key="5">
    <source>
        <dbReference type="ARBA" id="ARBA00023002"/>
    </source>
</evidence>
<feature type="domain" description="Catalase core" evidence="9">
    <location>
        <begin position="27"/>
        <end position="370"/>
    </location>
</feature>
<dbReference type="InterPro" id="IPR020835">
    <property type="entry name" value="Catalase_sf"/>
</dbReference>
<keyword evidence="6 7" id="KW-0408">Iron</keyword>
<dbReference type="InterPro" id="IPR024168">
    <property type="entry name" value="Catalase_SrpA-type_pred"/>
</dbReference>
<keyword evidence="3 7" id="KW-0349">Heme</keyword>
<dbReference type="EC" id="1.11.1.-" evidence="7"/>
<evidence type="ECO:0000256" key="1">
    <source>
        <dbReference type="ARBA" id="ARBA00005329"/>
    </source>
</evidence>
<dbReference type="Gene3D" id="1.20.1280.120">
    <property type="match status" value="1"/>
</dbReference>
<comment type="cofactor">
    <cofactor evidence="7">
        <name>heme</name>
        <dbReference type="ChEBI" id="CHEBI:30413"/>
    </cofactor>
</comment>
<protein>
    <recommendedName>
        <fullName evidence="7">Catalase-related peroxidase</fullName>
        <ecNumber evidence="7">1.11.1.-</ecNumber>
    </recommendedName>
</protein>
<reference evidence="11" key="1">
    <citation type="journal article" date="2019" name="Int. J. Syst. Evol. Microbiol.">
        <title>The Global Catalogue of Microorganisms (GCM) 10K type strain sequencing project: providing services to taxonomists for standard genome sequencing and annotation.</title>
        <authorList>
            <consortium name="The Broad Institute Genomics Platform"/>
            <consortium name="The Broad Institute Genome Sequencing Center for Infectious Disease"/>
            <person name="Wu L."/>
            <person name="Ma J."/>
        </authorList>
    </citation>
    <scope>NUCLEOTIDE SEQUENCE [LARGE SCALE GENOMIC DNA]</scope>
    <source>
        <strain evidence="11">JCM 16242</strain>
    </source>
</reference>
<dbReference type="PANTHER" id="PTHR11465">
    <property type="entry name" value="CATALASE"/>
    <property type="match status" value="1"/>
</dbReference>
<evidence type="ECO:0000256" key="7">
    <source>
        <dbReference type="PIRNR" id="PIRNR000296"/>
    </source>
</evidence>
<dbReference type="PANTHER" id="PTHR11465:SF9">
    <property type="entry name" value="CATALASE"/>
    <property type="match status" value="1"/>
</dbReference>
<dbReference type="CDD" id="cd08153">
    <property type="entry name" value="srpA_like"/>
    <property type="match status" value="1"/>
</dbReference>
<dbReference type="EMBL" id="BAAAFO010000001">
    <property type="protein sequence ID" value="GAA0240409.1"/>
    <property type="molecule type" value="Genomic_DNA"/>
</dbReference>
<proteinExistence type="inferred from homology"/>
<keyword evidence="8" id="KW-0472">Membrane</keyword>
<keyword evidence="11" id="KW-1185">Reference proteome</keyword>
<evidence type="ECO:0000313" key="10">
    <source>
        <dbReference type="EMBL" id="GAA0240409.1"/>
    </source>
</evidence>
<dbReference type="PIRSF" id="PIRSF000296">
    <property type="entry name" value="SrpA"/>
    <property type="match status" value="1"/>
</dbReference>
<evidence type="ECO:0000256" key="8">
    <source>
        <dbReference type="SAM" id="Phobius"/>
    </source>
</evidence>
<organism evidence="10 11">
    <name type="scientific">Rhodanobacter caeni</name>
    <dbReference type="NCBI Taxonomy" id="657654"/>
    <lineage>
        <taxon>Bacteria</taxon>
        <taxon>Pseudomonadati</taxon>
        <taxon>Pseudomonadota</taxon>
        <taxon>Gammaproteobacteria</taxon>
        <taxon>Lysobacterales</taxon>
        <taxon>Rhodanobacteraceae</taxon>
        <taxon>Rhodanobacter</taxon>
    </lineage>
</organism>
<dbReference type="Proteomes" id="UP001500657">
    <property type="component" value="Unassembled WGS sequence"/>
</dbReference>
<dbReference type="PROSITE" id="PS51402">
    <property type="entry name" value="CATALASE_3"/>
    <property type="match status" value="1"/>
</dbReference>
<dbReference type="Gene3D" id="2.40.180.10">
    <property type="entry name" value="Catalase core domain"/>
    <property type="match status" value="1"/>
</dbReference>
<feature type="transmembrane region" description="Helical" evidence="8">
    <location>
        <begin position="20"/>
        <end position="41"/>
    </location>
</feature>
<evidence type="ECO:0000259" key="9">
    <source>
        <dbReference type="SMART" id="SM01060"/>
    </source>
</evidence>
<dbReference type="GO" id="GO:0004601">
    <property type="term" value="F:peroxidase activity"/>
    <property type="evidence" value="ECO:0007669"/>
    <property type="project" value="UniProtKB-KW"/>
</dbReference>
<dbReference type="SMART" id="SM01060">
    <property type="entry name" value="Catalase"/>
    <property type="match status" value="1"/>
</dbReference>
<dbReference type="InterPro" id="IPR018028">
    <property type="entry name" value="Catalase"/>
</dbReference>
<keyword evidence="2 7" id="KW-0575">Peroxidase</keyword>
<comment type="similarity">
    <text evidence="1 7">Belongs to the catalase family.</text>
</comment>
<dbReference type="SUPFAM" id="SSF56634">
    <property type="entry name" value="Heme-dependent catalase-like"/>
    <property type="match status" value="1"/>
</dbReference>
<keyword evidence="4 7" id="KW-0479">Metal-binding</keyword>
<comment type="function">
    <text evidence="7">Has an organic peroxide-dependent peroxidase activity.</text>
</comment>
<dbReference type="Pfam" id="PF00199">
    <property type="entry name" value="Catalase"/>
    <property type="match status" value="1"/>
</dbReference>
<accession>A0ABP3DRH5</accession>
<evidence type="ECO:0000256" key="3">
    <source>
        <dbReference type="ARBA" id="ARBA00022617"/>
    </source>
</evidence>
<evidence type="ECO:0000313" key="11">
    <source>
        <dbReference type="Proteomes" id="UP001500657"/>
    </source>
</evidence>
<gene>
    <name evidence="10" type="ORF">GCM10009126_02550</name>
</gene>
<sequence length="370" mass="39667">MPTTEPRPASHRPRRTWPALLGIALIVAAAALAFAWVAGWLTPGRLTPQRFTDAIETGNGQIYRGFRRAHAKGVCVAGYFEGNGHGVALSSARLFAPVRTPFVGRLSVGGGSPYGLDGKARVRSMALELNSDDGQQWRMAMNSFPFFGVASVQAFYEQTVANAPDPATGQPDPVKQAAFASAHPEFARFAAWAKNAPWPTSWANTTYNGVNTFRFVNRAGEQHDVRWSMQPHTAFAAMSPGQREAADGNFLSEDLATRLVHGPLRWDMVVTVAEPGDPTGDPSQSWPEDRRHVTVGTVVIESTTAQTTGACRDINYDPLVLPTGVEGSDDPVLAARSAVYSVSFNRRQHDIAGGNAAAATGQPAMQGAKP</sequence>
<keyword evidence="8" id="KW-1133">Transmembrane helix</keyword>
<name>A0ABP3DRH5_9GAMM</name>
<evidence type="ECO:0000256" key="2">
    <source>
        <dbReference type="ARBA" id="ARBA00022559"/>
    </source>
</evidence>
<evidence type="ECO:0000256" key="4">
    <source>
        <dbReference type="ARBA" id="ARBA00022723"/>
    </source>
</evidence>
<comment type="caution">
    <text evidence="10">The sequence shown here is derived from an EMBL/GenBank/DDBJ whole genome shotgun (WGS) entry which is preliminary data.</text>
</comment>
<dbReference type="RefSeq" id="WP_343879391.1">
    <property type="nucleotide sequence ID" value="NZ_BAAAFO010000001.1"/>
</dbReference>
<keyword evidence="8" id="KW-0812">Transmembrane</keyword>
<keyword evidence="5 7" id="KW-0560">Oxidoreductase</keyword>